<dbReference type="PANTHER" id="PTHR42659:SF9">
    <property type="entry name" value="XANTHINE DEHYDROGENASE FAD-BINDING SUBUNIT XDHB-RELATED"/>
    <property type="match status" value="1"/>
</dbReference>
<dbReference type="SUPFAM" id="SSF55447">
    <property type="entry name" value="CO dehydrogenase flavoprotein C-terminal domain-like"/>
    <property type="match status" value="1"/>
</dbReference>
<proteinExistence type="predicted"/>
<keyword evidence="1" id="KW-0285">Flavoprotein</keyword>
<dbReference type="Gene3D" id="3.30.43.10">
    <property type="entry name" value="Uridine Diphospho-n-acetylenolpyruvylglucosamine Reductase, domain 2"/>
    <property type="match status" value="1"/>
</dbReference>
<dbReference type="Gene3D" id="3.30.465.10">
    <property type="match status" value="2"/>
</dbReference>
<dbReference type="InterPro" id="IPR036683">
    <property type="entry name" value="CO_DH_flav_C_dom_sf"/>
</dbReference>
<keyword evidence="2" id="KW-0274">FAD</keyword>
<gene>
    <name evidence="4" type="ORF">N5A92_24970</name>
</gene>
<dbReference type="SMART" id="SM01092">
    <property type="entry name" value="CO_deh_flav_C"/>
    <property type="match status" value="1"/>
</dbReference>
<dbReference type="Pfam" id="PF00941">
    <property type="entry name" value="FAD_binding_5"/>
    <property type="match status" value="1"/>
</dbReference>
<evidence type="ECO:0000313" key="5">
    <source>
        <dbReference type="Proteomes" id="UP001320831"/>
    </source>
</evidence>
<evidence type="ECO:0000313" key="4">
    <source>
        <dbReference type="EMBL" id="MCT7378269.1"/>
    </source>
</evidence>
<evidence type="ECO:0000256" key="2">
    <source>
        <dbReference type="ARBA" id="ARBA00022827"/>
    </source>
</evidence>
<evidence type="ECO:0000259" key="3">
    <source>
        <dbReference type="PROSITE" id="PS51387"/>
    </source>
</evidence>
<organism evidence="4 5">
    <name type="scientific">Chelativorans salis</name>
    <dbReference type="NCBI Taxonomy" id="2978478"/>
    <lineage>
        <taxon>Bacteria</taxon>
        <taxon>Pseudomonadati</taxon>
        <taxon>Pseudomonadota</taxon>
        <taxon>Alphaproteobacteria</taxon>
        <taxon>Hyphomicrobiales</taxon>
        <taxon>Phyllobacteriaceae</taxon>
        <taxon>Chelativorans</taxon>
    </lineage>
</organism>
<comment type="caution">
    <text evidence="4">The sequence shown here is derived from an EMBL/GenBank/DDBJ whole genome shotgun (WGS) entry which is preliminary data.</text>
</comment>
<dbReference type="InterPro" id="IPR036318">
    <property type="entry name" value="FAD-bd_PCMH-like_sf"/>
</dbReference>
<dbReference type="InterPro" id="IPR016166">
    <property type="entry name" value="FAD-bd_PCMH"/>
</dbReference>
<dbReference type="RefSeq" id="WP_260907140.1">
    <property type="nucleotide sequence ID" value="NZ_JAOCZP010000012.1"/>
</dbReference>
<feature type="domain" description="FAD-binding PCMH-type" evidence="3">
    <location>
        <begin position="3"/>
        <end position="226"/>
    </location>
</feature>
<protein>
    <submittedName>
        <fullName evidence="4">FAD binding domain-containing protein</fullName>
    </submittedName>
</protein>
<dbReference type="SUPFAM" id="SSF56176">
    <property type="entry name" value="FAD-binding/transporter-associated domain-like"/>
    <property type="match status" value="1"/>
</dbReference>
<dbReference type="Pfam" id="PF03450">
    <property type="entry name" value="CO_deh_flav_C"/>
    <property type="match status" value="1"/>
</dbReference>
<evidence type="ECO:0000256" key="1">
    <source>
        <dbReference type="ARBA" id="ARBA00022630"/>
    </source>
</evidence>
<dbReference type="EMBL" id="JAOCZP010000012">
    <property type="protein sequence ID" value="MCT7378269.1"/>
    <property type="molecule type" value="Genomic_DNA"/>
</dbReference>
<dbReference type="InterPro" id="IPR016169">
    <property type="entry name" value="FAD-bd_PCMH_sub2"/>
</dbReference>
<dbReference type="Gene3D" id="3.30.390.50">
    <property type="entry name" value="CO dehydrogenase flavoprotein, C-terminal domain"/>
    <property type="match status" value="1"/>
</dbReference>
<reference evidence="4 5" key="1">
    <citation type="submission" date="2022-09" db="EMBL/GenBank/DDBJ databases">
        <title>Chelativorans salina sp. nov., a novel slightly halophilic bacterium isolated from a saline lake sediment enrichment.</title>
        <authorList>
            <person name="Gao L."/>
            <person name="Fang B.-Z."/>
            <person name="Li W.-J."/>
        </authorList>
    </citation>
    <scope>NUCLEOTIDE SEQUENCE [LARGE SCALE GENOMIC DNA]</scope>
    <source>
        <strain evidence="4 5">EGI FJ00035</strain>
    </source>
</reference>
<dbReference type="InterPro" id="IPR002346">
    <property type="entry name" value="Mopterin_DH_FAD-bd"/>
</dbReference>
<keyword evidence="5" id="KW-1185">Reference proteome</keyword>
<dbReference type="Proteomes" id="UP001320831">
    <property type="component" value="Unassembled WGS sequence"/>
</dbReference>
<dbReference type="PANTHER" id="PTHR42659">
    <property type="entry name" value="XANTHINE DEHYDROGENASE SUBUNIT C-RELATED"/>
    <property type="match status" value="1"/>
</dbReference>
<name>A0ABT2LVY3_9HYPH</name>
<sequence length="329" mass="35868">MTDVMHNFELFQPATLADAQAILGDHEDAWIIAGGMDSLDWFKHRVKQPSVLVDVANIPDLHGIREEDDGGLWIGATTTLTEVNESEEVQSRFPALAQAALRVASPQIRNKGTIGGNVSQDTRCTYYRDGFPCYRAGGNTCYANTPTAMNREHALFGVSRCVAVTPSDTAIALTALEAAFIVERGGNRREVAAADFFIGPDIDITRMTMLERGDILVGIRIPGKWAGSRQYFEKVADRNTWDFALANIAMAATMEGSAISDISIVCGAVQCIPRRLTDVESLARGETPGEELETLVKRVAARGAEPLNFNHFKVPLMENLAVRAIRSLA</sequence>
<accession>A0ABT2LVY3</accession>
<dbReference type="InterPro" id="IPR005107">
    <property type="entry name" value="CO_DH_flav_C"/>
</dbReference>
<dbReference type="PROSITE" id="PS51387">
    <property type="entry name" value="FAD_PCMH"/>
    <property type="match status" value="1"/>
</dbReference>
<dbReference type="InterPro" id="IPR016167">
    <property type="entry name" value="FAD-bd_PCMH_sub1"/>
</dbReference>
<dbReference type="InterPro" id="IPR051312">
    <property type="entry name" value="Diverse_Substr_Oxidored"/>
</dbReference>